<feature type="region of interest" description="Disordered" evidence="1">
    <location>
        <begin position="249"/>
        <end position="279"/>
    </location>
</feature>
<evidence type="ECO:0000256" key="1">
    <source>
        <dbReference type="SAM" id="MobiDB-lite"/>
    </source>
</evidence>
<keyword evidence="3" id="KW-1185">Reference proteome</keyword>
<reference evidence="3" key="1">
    <citation type="journal article" date="2018" name="Nat. Microbiol.">
        <title>Leveraging single-cell genomics to expand the fungal tree of life.</title>
        <authorList>
            <person name="Ahrendt S.R."/>
            <person name="Quandt C.A."/>
            <person name="Ciobanu D."/>
            <person name="Clum A."/>
            <person name="Salamov A."/>
            <person name="Andreopoulos B."/>
            <person name="Cheng J.F."/>
            <person name="Woyke T."/>
            <person name="Pelin A."/>
            <person name="Henrissat B."/>
            <person name="Reynolds N.K."/>
            <person name="Benny G.L."/>
            <person name="Smith M.E."/>
            <person name="James T.Y."/>
            <person name="Grigoriev I.V."/>
        </authorList>
    </citation>
    <scope>NUCLEOTIDE SEQUENCE [LARGE SCALE GENOMIC DNA]</scope>
</reference>
<gene>
    <name evidence="2" type="ORF">BDK51DRAFT_46139</name>
</gene>
<sequence length="279" mass="29874">MANDKMANQWQHYSAPGRHRKAHPGHSRTVVDKELAGTLDSQGPGMAEGVKLKTVCEVSKEAAEQPKALRGQQPMAHRIRMISITASSFVTLREEAVRGREADGVGRGQIVQVKKRTRTRCMKSDNLLGGLALLPIVQHHSVVRPRNGPMMQERQVNKGQEGGRASGEVGEEQAQSLETTTHRSPLPRLFFCVCSPPAAGPFPAVSSPAVSAALLRRFPVLFAGSAFLPPCFSFFPSLTSQSPWALNGAQPGAGNQVSSKGLWKGGKKSIAPTELAAGT</sequence>
<feature type="compositionally biased region" description="Polar residues" evidence="1">
    <location>
        <begin position="1"/>
        <end position="12"/>
    </location>
</feature>
<dbReference type="Proteomes" id="UP000269721">
    <property type="component" value="Unassembled WGS sequence"/>
</dbReference>
<name>A0A4P9WJC7_9FUNG</name>
<dbReference type="AlphaFoldDB" id="A0A4P9WJC7"/>
<feature type="region of interest" description="Disordered" evidence="1">
    <location>
        <begin position="149"/>
        <end position="181"/>
    </location>
</feature>
<dbReference type="EMBL" id="KZ994439">
    <property type="protein sequence ID" value="RKO92934.1"/>
    <property type="molecule type" value="Genomic_DNA"/>
</dbReference>
<feature type="compositionally biased region" description="Basic residues" evidence="1">
    <location>
        <begin position="17"/>
        <end position="26"/>
    </location>
</feature>
<evidence type="ECO:0000313" key="3">
    <source>
        <dbReference type="Proteomes" id="UP000269721"/>
    </source>
</evidence>
<feature type="region of interest" description="Disordered" evidence="1">
    <location>
        <begin position="1"/>
        <end position="27"/>
    </location>
</feature>
<protein>
    <submittedName>
        <fullName evidence="2">Uncharacterized protein</fullName>
    </submittedName>
</protein>
<accession>A0A4P9WJC7</accession>
<organism evidence="2 3">
    <name type="scientific">Blyttiomyces helicus</name>
    <dbReference type="NCBI Taxonomy" id="388810"/>
    <lineage>
        <taxon>Eukaryota</taxon>
        <taxon>Fungi</taxon>
        <taxon>Fungi incertae sedis</taxon>
        <taxon>Chytridiomycota</taxon>
        <taxon>Chytridiomycota incertae sedis</taxon>
        <taxon>Chytridiomycetes</taxon>
        <taxon>Chytridiomycetes incertae sedis</taxon>
        <taxon>Blyttiomyces</taxon>
    </lineage>
</organism>
<proteinExistence type="predicted"/>
<evidence type="ECO:0000313" key="2">
    <source>
        <dbReference type="EMBL" id="RKO92934.1"/>
    </source>
</evidence>